<proteinExistence type="predicted"/>
<dbReference type="AlphaFoldDB" id="A0A2H0CGQ2"/>
<accession>A0A2H0CGQ2</accession>
<keyword evidence="1" id="KW-0472">Membrane</keyword>
<dbReference type="Proteomes" id="UP000229176">
    <property type="component" value="Unassembled WGS sequence"/>
</dbReference>
<comment type="caution">
    <text evidence="2">The sequence shown here is derived from an EMBL/GenBank/DDBJ whole genome shotgun (WGS) entry which is preliminary data.</text>
</comment>
<gene>
    <name evidence="2" type="ORF">COW91_01340</name>
</gene>
<name>A0A2H0CGQ2_9BACT</name>
<keyword evidence="1" id="KW-0812">Transmembrane</keyword>
<evidence type="ECO:0000256" key="1">
    <source>
        <dbReference type="SAM" id="Phobius"/>
    </source>
</evidence>
<organism evidence="2 3">
    <name type="scientific">Candidatus Nomurabacteria bacterium CG22_combo_CG10-13_8_21_14_all_32_8</name>
    <dbReference type="NCBI Taxonomy" id="1974732"/>
    <lineage>
        <taxon>Bacteria</taxon>
        <taxon>Candidatus Nomuraibacteriota</taxon>
    </lineage>
</organism>
<feature type="transmembrane region" description="Helical" evidence="1">
    <location>
        <begin position="34"/>
        <end position="55"/>
    </location>
</feature>
<dbReference type="EMBL" id="PCTI01000015">
    <property type="protein sequence ID" value="PIP69073.1"/>
    <property type="molecule type" value="Genomic_DNA"/>
</dbReference>
<evidence type="ECO:0000313" key="3">
    <source>
        <dbReference type="Proteomes" id="UP000229176"/>
    </source>
</evidence>
<protein>
    <submittedName>
        <fullName evidence="2">Uncharacterized protein</fullName>
    </submittedName>
</protein>
<keyword evidence="1" id="KW-1133">Transmembrane helix</keyword>
<evidence type="ECO:0000313" key="2">
    <source>
        <dbReference type="EMBL" id="PIP69073.1"/>
    </source>
</evidence>
<sequence>MDPEEKQLLQNTLVIAEENNKLLYKIRGVQNREFIWRVVKILVIVGIAFGSFYFLEPFLNKVIDLYESVLGIQKDIKDVSDNTSSFKDLLKKF</sequence>
<reference evidence="2 3" key="1">
    <citation type="submission" date="2017-09" db="EMBL/GenBank/DDBJ databases">
        <title>Depth-based differentiation of microbial function through sediment-hosted aquifers and enrichment of novel symbionts in the deep terrestrial subsurface.</title>
        <authorList>
            <person name="Probst A.J."/>
            <person name="Ladd B."/>
            <person name="Jarett J.K."/>
            <person name="Geller-Mcgrath D.E."/>
            <person name="Sieber C.M."/>
            <person name="Emerson J.B."/>
            <person name="Anantharaman K."/>
            <person name="Thomas B.C."/>
            <person name="Malmstrom R."/>
            <person name="Stieglmeier M."/>
            <person name="Klingl A."/>
            <person name="Woyke T."/>
            <person name="Ryan C.M."/>
            <person name="Banfield J.F."/>
        </authorList>
    </citation>
    <scope>NUCLEOTIDE SEQUENCE [LARGE SCALE GENOMIC DNA]</scope>
    <source>
        <strain evidence="2">CG22_combo_CG10-13_8_21_14_all_32_8</strain>
    </source>
</reference>